<keyword evidence="3" id="KW-1185">Reference proteome</keyword>
<proteinExistence type="predicted"/>
<dbReference type="PANTHER" id="PTHR33498">
    <property type="entry name" value="TRANSPOSASE FOR INSERTION SEQUENCE ELEMENT IS1557"/>
    <property type="match status" value="1"/>
</dbReference>
<evidence type="ECO:0000313" key="3">
    <source>
        <dbReference type="Proteomes" id="UP000825483"/>
    </source>
</evidence>
<dbReference type="EMBL" id="BPUB01000001">
    <property type="protein sequence ID" value="GJG57477.1"/>
    <property type="molecule type" value="Genomic_DNA"/>
</dbReference>
<dbReference type="AlphaFoldDB" id="A0A9R1C7J6"/>
<feature type="domain" description="Transposase IS204/IS1001/IS1096/IS1165 DDE" evidence="1">
    <location>
        <begin position="84"/>
        <end position="321"/>
    </location>
</feature>
<evidence type="ECO:0000259" key="1">
    <source>
        <dbReference type="Pfam" id="PF01610"/>
    </source>
</evidence>
<dbReference type="Proteomes" id="UP000825483">
    <property type="component" value="Unassembled WGS sequence"/>
</dbReference>
<organism evidence="2 3">
    <name type="scientific">Prevotella lacticifex</name>
    <dbReference type="NCBI Taxonomy" id="2854755"/>
    <lineage>
        <taxon>Bacteria</taxon>
        <taxon>Pseudomonadati</taxon>
        <taxon>Bacteroidota</taxon>
        <taxon>Bacteroidia</taxon>
        <taxon>Bacteroidales</taxon>
        <taxon>Prevotellaceae</taxon>
        <taxon>Prevotella</taxon>
    </lineage>
</organism>
<dbReference type="InterPro" id="IPR047951">
    <property type="entry name" value="Transpos_ISL3"/>
</dbReference>
<dbReference type="Pfam" id="PF01610">
    <property type="entry name" value="DDE_Tnp_ISL3"/>
    <property type="match status" value="1"/>
</dbReference>
<protein>
    <submittedName>
        <fullName evidence="2">ISL3 family transposase</fullName>
    </submittedName>
</protein>
<sequence>MKVQRYKCKDEDCDYDQQEPITFTTGSQTYTHRFATYVVCLLKSMTIRAVSDLLMVGWDTIKDIHMRFLERRYLPISLKGVKNIGIDEFAVKKGHVYKTIVVDLDTGRIIYVANGKDAACLDKFWKMVKRQHVTIEHVATDLSGAFIKAVSENCPDAQHIFDHFHVQKLMNEKVDDTRRTVCRTEKDVNKRKVIMGVRLLLLKNGKDVMDKYYKTRLDNALAMNEPLSKAYYLKEGLREIWMQISKKAAEAVLEDWCRQARESKVPQMIQMANTVRGFRTGILAWYDCHISTAKVEGTNNKIKVLKRTAYGFRDDKYFDLRLYALHDCRITRNVG</sequence>
<gene>
    <name evidence="2" type="primary">tnpA</name>
    <name evidence="2" type="ORF">PRLR5076_03280</name>
</gene>
<evidence type="ECO:0000313" key="2">
    <source>
        <dbReference type="EMBL" id="GJG57477.1"/>
    </source>
</evidence>
<comment type="caution">
    <text evidence="2">The sequence shown here is derived from an EMBL/GenBank/DDBJ whole genome shotgun (WGS) entry which is preliminary data.</text>
</comment>
<dbReference type="InterPro" id="IPR002560">
    <property type="entry name" value="Transposase_DDE"/>
</dbReference>
<dbReference type="NCBIfam" id="NF033550">
    <property type="entry name" value="transpos_ISL3"/>
    <property type="match status" value="1"/>
</dbReference>
<name>A0A9R1C7J6_9BACT</name>
<dbReference type="PANTHER" id="PTHR33498:SF1">
    <property type="entry name" value="TRANSPOSASE FOR INSERTION SEQUENCE ELEMENT IS1557"/>
    <property type="match status" value="1"/>
</dbReference>
<accession>A0A9R1C7J6</accession>
<reference evidence="2" key="1">
    <citation type="journal article" date="2022" name="Int. J. Syst. Evol. Microbiol.">
        <title>Prevotella lacticifex sp. nov., isolated from the rumen of cows.</title>
        <authorList>
            <person name="Shinkai T."/>
            <person name="Ikeyama N."/>
            <person name="Kumagai M."/>
            <person name="Ohmori H."/>
            <person name="Sakamoto M."/>
            <person name="Ohkuma M."/>
            <person name="Mitsumori M."/>
        </authorList>
    </citation>
    <scope>NUCLEOTIDE SEQUENCE</scope>
    <source>
        <strain evidence="2">R5076</strain>
    </source>
</reference>